<protein>
    <submittedName>
        <fullName evidence="2">Uncharacterized protein</fullName>
    </submittedName>
</protein>
<dbReference type="AlphaFoldDB" id="A0A7W7ZR20"/>
<proteinExistence type="predicted"/>
<evidence type="ECO:0000256" key="1">
    <source>
        <dbReference type="SAM" id="MobiDB-lite"/>
    </source>
</evidence>
<evidence type="ECO:0000313" key="2">
    <source>
        <dbReference type="EMBL" id="MBB5064551.1"/>
    </source>
</evidence>
<accession>A0A7W7ZR20</accession>
<gene>
    <name evidence="2" type="ORF">HDF15_002909</name>
</gene>
<sequence>MLDRNAPDLGKWLRLLPTENSGSPEYEEHGNQLLPLEYMAPYLQPNVSPNSLQGRTHSLGVGIAKGTGELTSPENLAFIGATGGVGELGPMLEEAPAIARYMPAAAKGALMGWSGNKLINHWKDAWDQYRGGNTNEALETLGSTLPESALLANDIREGAMENNHDHAYESPHSNFQYDPAHPMSSPYRLTNLKPEYLGPDEIPRSLFEPGNHGVGHPRGLFDQPARPFGLLPEPSPLVSVPRPRSLPAGTLPKGLLGNGVGSNSLALLPTNSAR</sequence>
<feature type="region of interest" description="Disordered" evidence="1">
    <location>
        <begin position="239"/>
        <end position="274"/>
    </location>
</feature>
<dbReference type="RefSeq" id="WP_184256537.1">
    <property type="nucleotide sequence ID" value="NZ_JACHIO010000011.1"/>
</dbReference>
<name>A0A7W7ZR20_9BACT</name>
<dbReference type="EMBL" id="JACHIO010000011">
    <property type="protein sequence ID" value="MBB5064551.1"/>
    <property type="molecule type" value="Genomic_DNA"/>
</dbReference>
<evidence type="ECO:0000313" key="3">
    <source>
        <dbReference type="Proteomes" id="UP000584867"/>
    </source>
</evidence>
<organism evidence="2 3">
    <name type="scientific">Granulicella mallensis</name>
    <dbReference type="NCBI Taxonomy" id="940614"/>
    <lineage>
        <taxon>Bacteria</taxon>
        <taxon>Pseudomonadati</taxon>
        <taxon>Acidobacteriota</taxon>
        <taxon>Terriglobia</taxon>
        <taxon>Terriglobales</taxon>
        <taxon>Acidobacteriaceae</taxon>
        <taxon>Granulicella</taxon>
    </lineage>
</organism>
<reference evidence="2 3" key="1">
    <citation type="submission" date="2020-08" db="EMBL/GenBank/DDBJ databases">
        <title>Genomic Encyclopedia of Type Strains, Phase IV (KMG-V): Genome sequencing to study the core and pangenomes of soil and plant-associated prokaryotes.</title>
        <authorList>
            <person name="Whitman W."/>
        </authorList>
    </citation>
    <scope>NUCLEOTIDE SEQUENCE [LARGE SCALE GENOMIC DNA]</scope>
    <source>
        <strain evidence="2 3">X5P3</strain>
    </source>
</reference>
<dbReference type="Proteomes" id="UP000584867">
    <property type="component" value="Unassembled WGS sequence"/>
</dbReference>
<comment type="caution">
    <text evidence="2">The sequence shown here is derived from an EMBL/GenBank/DDBJ whole genome shotgun (WGS) entry which is preliminary data.</text>
</comment>